<dbReference type="InterPro" id="IPR007159">
    <property type="entry name" value="SpoVT-AbrB_dom"/>
</dbReference>
<keyword evidence="3" id="KW-0238">DNA-binding</keyword>
<feature type="domain" description="SpoVT-AbrB" evidence="2">
    <location>
        <begin position="17"/>
        <end position="64"/>
    </location>
</feature>
<organism evidence="3 4">
    <name type="scientific">Ottowia testudinis</name>
    <dbReference type="NCBI Taxonomy" id="2816950"/>
    <lineage>
        <taxon>Bacteria</taxon>
        <taxon>Pseudomonadati</taxon>
        <taxon>Pseudomonadota</taxon>
        <taxon>Betaproteobacteria</taxon>
        <taxon>Burkholderiales</taxon>
        <taxon>Comamonadaceae</taxon>
        <taxon>Ottowia</taxon>
    </lineage>
</organism>
<reference evidence="3" key="1">
    <citation type="submission" date="2021-03" db="EMBL/GenBank/DDBJ databases">
        <title>Ottowia sp. 27C isolated from the cloaca of a Giant Asian pond turtle (Heosemys grandis).</title>
        <authorList>
            <person name="Spergser J."/>
            <person name="Busse H.-J."/>
        </authorList>
    </citation>
    <scope>NUCLEOTIDE SEQUENCE</scope>
    <source>
        <strain evidence="3">27C</strain>
    </source>
</reference>
<keyword evidence="4" id="KW-1185">Reference proteome</keyword>
<dbReference type="SMART" id="SM00966">
    <property type="entry name" value="SpoVT_AbrB"/>
    <property type="match status" value="1"/>
</dbReference>
<proteinExistence type="predicted"/>
<gene>
    <name evidence="3" type="ORF">J1M35_20205</name>
</gene>
<sequence>MGAFSHETQQSLELSVGRWGNSLAVRLPAELARQLGVVEGSTLHARRNDEANTLTLSAKPAKKPFDKAKWMAQAQQHLATMAPSPSVMDEVRGNARY</sequence>
<evidence type="ECO:0000259" key="2">
    <source>
        <dbReference type="SMART" id="SM00966"/>
    </source>
</evidence>
<dbReference type="Gene3D" id="2.10.260.10">
    <property type="match status" value="1"/>
</dbReference>
<dbReference type="AlphaFoldDB" id="A0A975CF79"/>
<name>A0A975CF79_9BURK</name>
<dbReference type="Proteomes" id="UP000663903">
    <property type="component" value="Chromosome"/>
</dbReference>
<evidence type="ECO:0000313" key="3">
    <source>
        <dbReference type="EMBL" id="QTD45305.1"/>
    </source>
</evidence>
<dbReference type="RefSeq" id="WP_208009055.1">
    <property type="nucleotide sequence ID" value="NZ_CP071796.1"/>
</dbReference>
<feature type="region of interest" description="Disordered" evidence="1">
    <location>
        <begin position="77"/>
        <end position="97"/>
    </location>
</feature>
<dbReference type="EMBL" id="CP071796">
    <property type="protein sequence ID" value="QTD45305.1"/>
    <property type="molecule type" value="Genomic_DNA"/>
</dbReference>
<accession>A0A975CF79</accession>
<evidence type="ECO:0000256" key="1">
    <source>
        <dbReference type="SAM" id="MobiDB-lite"/>
    </source>
</evidence>
<dbReference type="GO" id="GO:0003677">
    <property type="term" value="F:DNA binding"/>
    <property type="evidence" value="ECO:0007669"/>
    <property type="project" value="UniProtKB-KW"/>
</dbReference>
<protein>
    <submittedName>
        <fullName evidence="3">AbrB/MazE/SpoVT family DNA-binding domain-containing protein</fullName>
    </submittedName>
</protein>
<dbReference type="SUPFAM" id="SSF89447">
    <property type="entry name" value="AbrB/MazE/MraZ-like"/>
    <property type="match status" value="1"/>
</dbReference>
<dbReference type="Pfam" id="PF04014">
    <property type="entry name" value="MazE_antitoxin"/>
    <property type="match status" value="1"/>
</dbReference>
<dbReference type="InterPro" id="IPR037914">
    <property type="entry name" value="SpoVT-AbrB_sf"/>
</dbReference>
<evidence type="ECO:0000313" key="4">
    <source>
        <dbReference type="Proteomes" id="UP000663903"/>
    </source>
</evidence>
<dbReference type="KEGG" id="otd:J1M35_20205"/>